<evidence type="ECO:0000259" key="1">
    <source>
        <dbReference type="Pfam" id="PF22007"/>
    </source>
</evidence>
<sequence length="353" mass="39887">MILTNEMLEAAFRFRSICLWEELTDSDVFAFRLSDGETGYCSVMGNAGEHFSLGFYRGKNGFSSYLKTLDMGRQQSFGCETFETVMTFDCINCDFVAASTLDDTTKKRIRKYVNDAGLKISRSNGWPDFTRFEPYKAQYGITCEKDARDITEALRAAIAVSEKLTIHDFESLGFDKRGAYPTAKGSKLVPYLIPTADGTYEWSTVKLPALVQDKYATVKFENDILVNMVKALPASCILQLRIIHIPTPVNDGVSEVPYFPAVLICIDADSEYLWPIFCKEDFEKNPILILVELADTFRRNAGKPQKMQVEDAKTEALLEDFCRQCSIVLVREQNLSALNEAWVSLLDNFMSFS</sequence>
<name>A0ABU5HUG8_9BACE</name>
<reference evidence="3 4" key="1">
    <citation type="submission" date="2023-04" db="EMBL/GenBank/DDBJ databases">
        <title>Bacteroides pacosi sp. nov., isolated from the fecal material of an alpaca.</title>
        <authorList>
            <person name="Miller S."/>
            <person name="Hendry M."/>
            <person name="King J."/>
            <person name="Sankaranarayanan K."/>
            <person name="Lawson P.A."/>
        </authorList>
    </citation>
    <scope>NUCLEOTIDE SEQUENCE [LARGE SCALE GENOMIC DNA]</scope>
    <source>
        <strain evidence="3 4">A2-P53</strain>
    </source>
</reference>
<dbReference type="Pfam" id="PF22007">
    <property type="entry name" value="DUF6930"/>
    <property type="match status" value="1"/>
</dbReference>
<keyword evidence="4" id="KW-1185">Reference proteome</keyword>
<dbReference type="EMBL" id="JARZAK010000013">
    <property type="protein sequence ID" value="MDY7259571.1"/>
    <property type="molecule type" value="Genomic_DNA"/>
</dbReference>
<gene>
    <name evidence="3" type="ORF">QHG74_17825</name>
</gene>
<dbReference type="RefSeq" id="WP_322019698.1">
    <property type="nucleotide sequence ID" value="NZ_JARZAK010000013.1"/>
</dbReference>
<dbReference type="Proteomes" id="UP001292913">
    <property type="component" value="Unassembled WGS sequence"/>
</dbReference>
<dbReference type="Pfam" id="PF23988">
    <property type="entry name" value="DUF7309"/>
    <property type="match status" value="1"/>
</dbReference>
<feature type="domain" description="DUF6930" evidence="1">
    <location>
        <begin position="232"/>
        <end position="345"/>
    </location>
</feature>
<comment type="caution">
    <text evidence="3">The sequence shown here is derived from an EMBL/GenBank/DDBJ whole genome shotgun (WGS) entry which is preliminary data.</text>
</comment>
<proteinExistence type="predicted"/>
<evidence type="ECO:0000313" key="3">
    <source>
        <dbReference type="EMBL" id="MDY7259571.1"/>
    </source>
</evidence>
<evidence type="ECO:0000259" key="2">
    <source>
        <dbReference type="Pfam" id="PF23988"/>
    </source>
</evidence>
<evidence type="ECO:0008006" key="5">
    <source>
        <dbReference type="Google" id="ProtNLM"/>
    </source>
</evidence>
<feature type="domain" description="DUF7309" evidence="2">
    <location>
        <begin position="6"/>
        <end position="165"/>
    </location>
</feature>
<organism evidence="3 4">
    <name type="scientific">Bacteroides vicugnae</name>
    <dbReference type="NCBI Taxonomy" id="3037989"/>
    <lineage>
        <taxon>Bacteria</taxon>
        <taxon>Pseudomonadati</taxon>
        <taxon>Bacteroidota</taxon>
        <taxon>Bacteroidia</taxon>
        <taxon>Bacteroidales</taxon>
        <taxon>Bacteroidaceae</taxon>
        <taxon>Bacteroides</taxon>
    </lineage>
</organism>
<evidence type="ECO:0000313" key="4">
    <source>
        <dbReference type="Proteomes" id="UP001292913"/>
    </source>
</evidence>
<dbReference type="InterPro" id="IPR054216">
    <property type="entry name" value="DUF6930"/>
</dbReference>
<dbReference type="InterPro" id="IPR055733">
    <property type="entry name" value="DUF7309"/>
</dbReference>
<protein>
    <recommendedName>
        <fullName evidence="5">DUF3037 domain-containing protein</fullName>
    </recommendedName>
</protein>
<accession>A0ABU5HUG8</accession>